<evidence type="ECO:0000313" key="3">
    <source>
        <dbReference type="Proteomes" id="UP001230986"/>
    </source>
</evidence>
<reference evidence="2 3" key="1">
    <citation type="submission" date="2023-06" db="EMBL/GenBank/DDBJ databases">
        <title>Whole genome sequence of Oscillatoria calcuttensis NRMC-F 0142.</title>
        <authorList>
            <person name="Shakena Fathima T."/>
            <person name="Muralitharan G."/>
            <person name="Thajuddin N."/>
        </authorList>
    </citation>
    <scope>NUCLEOTIDE SEQUENCE [LARGE SCALE GENOMIC DNA]</scope>
    <source>
        <strain evidence="2 3">NRMC-F 0142</strain>
    </source>
</reference>
<dbReference type="EMBL" id="JASVEJ010000001">
    <property type="protein sequence ID" value="MDL5055887.1"/>
    <property type="molecule type" value="Genomic_DNA"/>
</dbReference>
<protein>
    <submittedName>
        <fullName evidence="2">Uncharacterized protein</fullName>
    </submittedName>
</protein>
<gene>
    <name evidence="2" type="ORF">QQ055_00090</name>
</gene>
<accession>A0ABT7LV27</accession>
<organism evidence="2 3">
    <name type="scientific">Geitlerinema calcuttense NRMC-F 0142</name>
    <dbReference type="NCBI Taxonomy" id="2922238"/>
    <lineage>
        <taxon>Bacteria</taxon>
        <taxon>Bacillati</taxon>
        <taxon>Cyanobacteriota</taxon>
        <taxon>Cyanophyceae</taxon>
        <taxon>Geitlerinematales</taxon>
        <taxon>Geitlerinemataceae</taxon>
        <taxon>Geitlerinema</taxon>
    </lineage>
</organism>
<dbReference type="RefSeq" id="WP_286003995.1">
    <property type="nucleotide sequence ID" value="NZ_JASVEJ010000001.1"/>
</dbReference>
<sequence>MLIPIKNLGIVETYAEIAEVRGTDGYSHLFCTQNGKYYQRGVPGQGWVEVPALQPHYDNIADRPTGGGGGPVAWADVTGKPSEFTPSAHSHDGYAASSHNHDGSYAASNHTHAIANITNLQTALDGKQASLVSGTNIKTVNGESVLGAGNIVVSGADPAGWTTIVKSANQDVTDAGLTNDTDFHFTVVNGGHYAVEMDLIVSGNNATGDYTMDFQMSTGNQRGKGTCQGLNASNAVQNIIVTAAGVQATTAIVTGAPTADLNDLVFVKVSYAFTALADATFQFRFGNAAAASGRTSRTWKGSVLRHKRLD</sequence>
<dbReference type="Proteomes" id="UP001230986">
    <property type="component" value="Unassembled WGS sequence"/>
</dbReference>
<evidence type="ECO:0000256" key="1">
    <source>
        <dbReference type="SAM" id="MobiDB-lite"/>
    </source>
</evidence>
<comment type="caution">
    <text evidence="2">The sequence shown here is derived from an EMBL/GenBank/DDBJ whole genome shotgun (WGS) entry which is preliminary data.</text>
</comment>
<dbReference type="Pfam" id="PF12789">
    <property type="entry name" value="PTR"/>
    <property type="match status" value="1"/>
</dbReference>
<name>A0ABT7LV27_9CYAN</name>
<proteinExistence type="predicted"/>
<feature type="region of interest" description="Disordered" evidence="1">
    <location>
        <begin position="86"/>
        <end position="106"/>
    </location>
</feature>
<keyword evidence="3" id="KW-1185">Reference proteome</keyword>
<evidence type="ECO:0000313" key="2">
    <source>
        <dbReference type="EMBL" id="MDL5055887.1"/>
    </source>
</evidence>